<dbReference type="EMBL" id="BRVO01000003">
    <property type="protein sequence ID" value="GLB50469.1"/>
    <property type="molecule type" value="Genomic_DNA"/>
</dbReference>
<evidence type="ECO:0000256" key="2">
    <source>
        <dbReference type="ARBA" id="ARBA00023125"/>
    </source>
</evidence>
<dbReference type="SUPFAM" id="SSF46894">
    <property type="entry name" value="C-terminal effector domain of the bipartite response regulators"/>
    <property type="match status" value="1"/>
</dbReference>
<organism evidence="6 7">
    <name type="scientific">Neptunitalea lumnitzerae</name>
    <dbReference type="NCBI Taxonomy" id="2965509"/>
    <lineage>
        <taxon>Bacteria</taxon>
        <taxon>Pseudomonadati</taxon>
        <taxon>Bacteroidota</taxon>
        <taxon>Flavobacteriia</taxon>
        <taxon>Flavobacteriales</taxon>
        <taxon>Flavobacteriaceae</taxon>
        <taxon>Neptunitalea</taxon>
    </lineage>
</organism>
<dbReference type="GO" id="GO:0003677">
    <property type="term" value="F:DNA binding"/>
    <property type="evidence" value="ECO:0007669"/>
    <property type="project" value="UniProtKB-KW"/>
</dbReference>
<dbReference type="InterPro" id="IPR000792">
    <property type="entry name" value="Tscrpt_reg_LuxR_C"/>
</dbReference>
<evidence type="ECO:0000259" key="4">
    <source>
        <dbReference type="PROSITE" id="PS50043"/>
    </source>
</evidence>
<name>A0ABQ5MM65_9FLAO</name>
<dbReference type="PROSITE" id="PS50043">
    <property type="entry name" value="HTH_LUXR_2"/>
    <property type="match status" value="1"/>
</dbReference>
<dbReference type="PANTHER" id="PTHR43214:SF43">
    <property type="entry name" value="TWO-COMPONENT RESPONSE REGULATOR"/>
    <property type="match status" value="1"/>
</dbReference>
<evidence type="ECO:0000313" key="6">
    <source>
        <dbReference type="EMBL" id="GLB50469.1"/>
    </source>
</evidence>
<feature type="domain" description="Response regulatory" evidence="5">
    <location>
        <begin position="5"/>
        <end position="123"/>
    </location>
</feature>
<dbReference type="PRINTS" id="PR00038">
    <property type="entry name" value="HTHLUXR"/>
</dbReference>
<evidence type="ECO:0000256" key="1">
    <source>
        <dbReference type="ARBA" id="ARBA00022553"/>
    </source>
</evidence>
<dbReference type="SUPFAM" id="SSF52172">
    <property type="entry name" value="CheY-like"/>
    <property type="match status" value="1"/>
</dbReference>
<dbReference type="SMART" id="SM00421">
    <property type="entry name" value="HTH_LUXR"/>
    <property type="match status" value="1"/>
</dbReference>
<evidence type="ECO:0000256" key="3">
    <source>
        <dbReference type="PROSITE-ProRule" id="PRU00169"/>
    </source>
</evidence>
<dbReference type="Gene3D" id="3.40.50.2300">
    <property type="match status" value="1"/>
</dbReference>
<accession>A0ABQ5MM65</accession>
<dbReference type="CDD" id="cd17535">
    <property type="entry name" value="REC_NarL-like"/>
    <property type="match status" value="1"/>
</dbReference>
<dbReference type="PROSITE" id="PS50110">
    <property type="entry name" value="RESPONSE_REGULATORY"/>
    <property type="match status" value="1"/>
</dbReference>
<dbReference type="InterPro" id="IPR011006">
    <property type="entry name" value="CheY-like_superfamily"/>
</dbReference>
<proteinExistence type="predicted"/>
<dbReference type="Pfam" id="PF00072">
    <property type="entry name" value="Response_reg"/>
    <property type="match status" value="1"/>
</dbReference>
<dbReference type="CDD" id="cd06170">
    <property type="entry name" value="LuxR_C_like"/>
    <property type="match status" value="1"/>
</dbReference>
<dbReference type="PANTHER" id="PTHR43214">
    <property type="entry name" value="TWO-COMPONENT RESPONSE REGULATOR"/>
    <property type="match status" value="1"/>
</dbReference>
<comment type="caution">
    <text evidence="6">The sequence shown here is derived from an EMBL/GenBank/DDBJ whole genome shotgun (WGS) entry which is preliminary data.</text>
</comment>
<feature type="modified residue" description="4-aspartylphosphate" evidence="3">
    <location>
        <position position="58"/>
    </location>
</feature>
<dbReference type="InterPro" id="IPR001789">
    <property type="entry name" value="Sig_transdc_resp-reg_receiver"/>
</dbReference>
<dbReference type="InterPro" id="IPR039420">
    <property type="entry name" value="WalR-like"/>
</dbReference>
<sequence length="216" mass="24695">MKKNTVVIVEDHLLLSQAIAELVNSFSEFEVSYLCKNGDDFLKTLKGKKEQPDIVLMDINMPILNGIETCKILKDKYPSIRVVALSVENDEPTIIEMLKAGAKGYLLKDIEKNDLEMALTQLIQYGYYHTKEVSDILIGSLTNELKCQQIELKEREKEFLKLACSELTYKEIASKMFLSPKTIDGYRDTLFQKLHVKNRIGLVLYAIKNNIINLES</sequence>
<dbReference type="SMART" id="SM00448">
    <property type="entry name" value="REC"/>
    <property type="match status" value="1"/>
</dbReference>
<evidence type="ECO:0000313" key="7">
    <source>
        <dbReference type="Proteomes" id="UP001143543"/>
    </source>
</evidence>
<keyword evidence="2 6" id="KW-0238">DNA-binding</keyword>
<dbReference type="RefSeq" id="WP_281766096.1">
    <property type="nucleotide sequence ID" value="NZ_BRVO01000003.1"/>
</dbReference>
<dbReference type="Proteomes" id="UP001143543">
    <property type="component" value="Unassembled WGS sequence"/>
</dbReference>
<dbReference type="InterPro" id="IPR058245">
    <property type="entry name" value="NreC/VraR/RcsB-like_REC"/>
</dbReference>
<evidence type="ECO:0000259" key="5">
    <source>
        <dbReference type="PROSITE" id="PS50110"/>
    </source>
</evidence>
<reference evidence="6" key="1">
    <citation type="submission" date="2022-07" db="EMBL/GenBank/DDBJ databases">
        <title>Taxonomy of Novel Oxalotrophic and Methylotrophic Bacteria.</title>
        <authorList>
            <person name="Sahin N."/>
            <person name="Tani A."/>
        </authorList>
    </citation>
    <scope>NUCLEOTIDE SEQUENCE</scope>
    <source>
        <strain evidence="6">Y10</strain>
    </source>
</reference>
<dbReference type="InterPro" id="IPR016032">
    <property type="entry name" value="Sig_transdc_resp-reg_C-effctor"/>
</dbReference>
<gene>
    <name evidence="6" type="ORF">Y10_28370</name>
</gene>
<protein>
    <submittedName>
        <fullName evidence="6">DNA-binding response regulator</fullName>
    </submittedName>
</protein>
<feature type="domain" description="HTH luxR-type" evidence="4">
    <location>
        <begin position="145"/>
        <end position="210"/>
    </location>
</feature>
<dbReference type="Pfam" id="PF00196">
    <property type="entry name" value="GerE"/>
    <property type="match status" value="1"/>
</dbReference>
<keyword evidence="1 3" id="KW-0597">Phosphoprotein</keyword>
<keyword evidence="7" id="KW-1185">Reference proteome</keyword>